<evidence type="ECO:0000259" key="2">
    <source>
        <dbReference type="Pfam" id="PF12571"/>
    </source>
</evidence>
<evidence type="ECO:0000313" key="4">
    <source>
        <dbReference type="Proteomes" id="UP000001730"/>
    </source>
</evidence>
<dbReference type="AlphaFoldDB" id="B6EIT6"/>
<evidence type="ECO:0000256" key="1">
    <source>
        <dbReference type="SAM" id="MobiDB-lite"/>
    </source>
</evidence>
<feature type="compositionally biased region" description="Polar residues" evidence="1">
    <location>
        <begin position="480"/>
        <end position="492"/>
    </location>
</feature>
<dbReference type="Pfam" id="PF03406">
    <property type="entry name" value="Phage_fiber_2"/>
    <property type="match status" value="2"/>
</dbReference>
<keyword evidence="4" id="KW-1185">Reference proteome</keyword>
<name>B6EIT6_ALISL</name>
<organism evidence="3 4">
    <name type="scientific">Aliivibrio salmonicida (strain LFI1238)</name>
    <name type="common">Vibrio salmonicida (strain LFI1238)</name>
    <dbReference type="NCBI Taxonomy" id="316275"/>
    <lineage>
        <taxon>Bacteria</taxon>
        <taxon>Pseudomonadati</taxon>
        <taxon>Pseudomonadota</taxon>
        <taxon>Gammaproteobacteria</taxon>
        <taxon>Vibrionales</taxon>
        <taxon>Vibrionaceae</taxon>
        <taxon>Aliivibrio</taxon>
    </lineage>
</organism>
<reference evidence="3 4" key="1">
    <citation type="journal article" date="2008" name="BMC Genomics">
        <title>The genome sequence of the fish pathogen Aliivibrio salmonicida strain LFI1238 shows extensive evidence of gene decay.</title>
        <authorList>
            <person name="Hjerde E."/>
            <person name="Lorentzen M.S."/>
            <person name="Holden M.T."/>
            <person name="Seeger K."/>
            <person name="Paulsen S."/>
            <person name="Bason N."/>
            <person name="Churcher C."/>
            <person name="Harris D."/>
            <person name="Norbertczak H."/>
            <person name="Quail M.A."/>
            <person name="Sanders S."/>
            <person name="Thurston S."/>
            <person name="Parkhill J."/>
            <person name="Willassen N.P."/>
            <person name="Thomson N.R."/>
        </authorList>
    </citation>
    <scope>NUCLEOTIDE SEQUENCE [LARGE SCALE GENOMIC DNA]</scope>
    <source>
        <strain evidence="3 4">LFI1238</strain>
    </source>
</reference>
<proteinExistence type="predicted"/>
<accession>B6EIT6</accession>
<dbReference type="eggNOG" id="COG5301">
    <property type="taxonomic scope" value="Bacteria"/>
</dbReference>
<dbReference type="RefSeq" id="WP_012549803.1">
    <property type="nucleotide sequence ID" value="NC_011312.1"/>
</dbReference>
<dbReference type="GO" id="GO:0046718">
    <property type="term" value="P:symbiont entry into host cell"/>
    <property type="evidence" value="ECO:0007669"/>
    <property type="project" value="InterPro"/>
</dbReference>
<dbReference type="KEGG" id="vsa:VSAL_I1045"/>
<gene>
    <name evidence="3" type="ordered locus">VSAL_I1045</name>
</gene>
<feature type="region of interest" description="Disordered" evidence="1">
    <location>
        <begin position="480"/>
        <end position="501"/>
    </location>
</feature>
<evidence type="ECO:0000313" key="3">
    <source>
        <dbReference type="EMBL" id="CAQ78730.1"/>
    </source>
</evidence>
<dbReference type="GO" id="GO:0019062">
    <property type="term" value="P:virion attachment to host cell"/>
    <property type="evidence" value="ECO:0007669"/>
    <property type="project" value="InterPro"/>
</dbReference>
<dbReference type="InterPro" id="IPR022225">
    <property type="entry name" value="Phage_tail_fibre_N"/>
</dbReference>
<sequence length="690" mass="74544">MSQSIITLAFETYKAQQEAIAAPIELNEFVLAFVPNQDPTQPIDRNEELPPQHQIVHVANVTQGGFVNPNAVVYSLIMDTRIGDFEFNWVGLRNKQSGVLASILHIPTISKFKSVPGVQNGNSVTRSILMSYQDAKNATGITVDASTWQIDFTARLFGMDEAERLVNLDVFGQAAFLADGFKVKKSGSTYLASIGRGYVGGLRCHLDNEVAISGGSNSSAIYLDASWQGLLTSQWQTVFEMKVSKSALSDYVDADGYQHYVTKIADINSAGNVVDTRHVEGFSEHLRHDEQATKAQAEAMTSSINWISPLRWKEAFLSRLSNSFAGTRTEYAASEKALSDGLRTKANSSHKHDASDVNSGILAKERLPNASTAVKGAVQLNDTVTSTSTTQALTANKGKSIWDRANEALNAAHAKWTYVVASTTVYGATKLSSATNSTSEALAATSGALKKTYDLAASKITKVQGDLWYWKRGETVTNSTQLNGKTNSTAATGGTIAERDSSGDISTRLFRSSYQDESVPSGGLAFRKSTSDNSIRFCNNIAAIRTWLSVYSRAEGDSRYVAQSRVSSSTTSTSTTNVANSAAAKAAMDRANAAYNKADTSGNKVYTGDNPNNINFPIGHFITAWVSSYYGRDKLNHSVKCYLNNNGSIGIYGTDWYGHAKGAYLNGTWGYRGYTGSPGNVNAGLMQRVL</sequence>
<dbReference type="HOGENOM" id="CLU_015185_0_0_6"/>
<dbReference type="Proteomes" id="UP000001730">
    <property type="component" value="Chromosome 1"/>
</dbReference>
<feature type="domain" description="Phage tail fibre protein N-terminal" evidence="2">
    <location>
        <begin position="3"/>
        <end position="158"/>
    </location>
</feature>
<protein>
    <submittedName>
        <fullName evidence="3">Tail fiber protein</fullName>
    </submittedName>
</protein>
<dbReference type="EMBL" id="FM178379">
    <property type="protein sequence ID" value="CAQ78730.1"/>
    <property type="molecule type" value="Genomic_DNA"/>
</dbReference>
<dbReference type="InterPro" id="IPR005068">
    <property type="entry name" value="Phage_lambda_Stf-r2"/>
</dbReference>
<dbReference type="Pfam" id="PF12571">
    <property type="entry name" value="Phage_tail_fib"/>
    <property type="match status" value="1"/>
</dbReference>